<dbReference type="Proteomes" id="UP000584642">
    <property type="component" value="Unassembled WGS sequence"/>
</dbReference>
<sequence>MPQRDSIRRAIDELEGTAAARAEAGLSVLERLYTTYAQATLTAHGIHIDLIALCDDRAARPAPRAAEPSH</sequence>
<proteinExistence type="predicted"/>
<protein>
    <submittedName>
        <fullName evidence="1">Uncharacterized protein</fullName>
    </submittedName>
</protein>
<keyword evidence="2" id="KW-1185">Reference proteome</keyword>
<comment type="caution">
    <text evidence="1">The sequence shown here is derived from an EMBL/GenBank/DDBJ whole genome shotgun (WGS) entry which is preliminary data.</text>
</comment>
<dbReference type="EMBL" id="JABFDB010000031">
    <property type="protein sequence ID" value="NYZ23791.1"/>
    <property type="molecule type" value="Genomic_DNA"/>
</dbReference>
<evidence type="ECO:0000313" key="1">
    <source>
        <dbReference type="EMBL" id="NYZ23791.1"/>
    </source>
</evidence>
<organism evidence="1 2">
    <name type="scientific">Azospirillum oleiclasticum</name>
    <dbReference type="NCBI Taxonomy" id="2735135"/>
    <lineage>
        <taxon>Bacteria</taxon>
        <taxon>Pseudomonadati</taxon>
        <taxon>Pseudomonadota</taxon>
        <taxon>Alphaproteobacteria</taxon>
        <taxon>Rhodospirillales</taxon>
        <taxon>Azospirillaceae</taxon>
        <taxon>Azospirillum</taxon>
    </lineage>
</organism>
<reference evidence="1 2" key="1">
    <citation type="submission" date="2020-05" db="EMBL/GenBank/DDBJ databases">
        <title>Azospirillum oleiclasticum sp. nov, a nitrogen-fixing and heavy crude oil-emulsifying bacterium isolated from the crude oil of Yumen Oilfield.</title>
        <authorList>
            <person name="Wu D."/>
            <person name="Cai M."/>
            <person name="Zhang X."/>
        </authorList>
    </citation>
    <scope>NUCLEOTIDE SEQUENCE [LARGE SCALE GENOMIC DNA]</scope>
    <source>
        <strain evidence="1 2">ROY-1-1-2</strain>
    </source>
</reference>
<dbReference type="RefSeq" id="WP_180285563.1">
    <property type="nucleotide sequence ID" value="NZ_JABFDB010000031.1"/>
</dbReference>
<gene>
    <name evidence="1" type="ORF">HND93_29170</name>
</gene>
<name>A0ABX2THQ8_9PROT</name>
<evidence type="ECO:0000313" key="2">
    <source>
        <dbReference type="Proteomes" id="UP000584642"/>
    </source>
</evidence>
<accession>A0ABX2THQ8</accession>